<evidence type="ECO:0000256" key="1">
    <source>
        <dbReference type="SAM" id="MobiDB-lite"/>
    </source>
</evidence>
<gene>
    <name evidence="2" type="ORF">AOT42_01195</name>
</gene>
<organism evidence="2 3">
    <name type="scientific">Corynebacterium diphtheriae bv. gravis</name>
    <dbReference type="NCBI Taxonomy" id="1720349"/>
    <lineage>
        <taxon>Bacteria</taxon>
        <taxon>Bacillati</taxon>
        <taxon>Actinomycetota</taxon>
        <taxon>Actinomycetes</taxon>
        <taxon>Mycobacteriales</taxon>
        <taxon>Corynebacteriaceae</taxon>
        <taxon>Corynebacterium</taxon>
    </lineage>
</organism>
<proteinExistence type="predicted"/>
<feature type="region of interest" description="Disordered" evidence="1">
    <location>
        <begin position="1"/>
        <end position="23"/>
    </location>
</feature>
<comment type="caution">
    <text evidence="2">The sequence shown here is derived from an EMBL/GenBank/DDBJ whole genome shotgun (WGS) entry which is preliminary data.</text>
</comment>
<sequence length="88" mass="10278">MPQKNPAMRTKATPMGSRFPVPKRLSQPKRLMPALSLDRSLEHCPQLQHLLLLESRGVLRGRCQVSFLQRCKQWCIKLIRTFRHLIGF</sequence>
<dbReference type="Proteomes" id="UP000186159">
    <property type="component" value="Unassembled WGS sequence"/>
</dbReference>
<name>A0AAX0J3B3_CORDP</name>
<evidence type="ECO:0000313" key="3">
    <source>
        <dbReference type="Proteomes" id="UP000186159"/>
    </source>
</evidence>
<dbReference type="EMBL" id="LJXR01000001">
    <property type="protein sequence ID" value="OKY23926.1"/>
    <property type="molecule type" value="Genomic_DNA"/>
</dbReference>
<accession>A0AAX0J3B3</accession>
<protein>
    <submittedName>
        <fullName evidence="2">Uncharacterized protein</fullName>
    </submittedName>
</protein>
<reference evidence="2 3" key="1">
    <citation type="submission" date="2015-09" db="EMBL/GenBank/DDBJ databases">
        <title>Genome sequencing of Corynebacterium diphtheriae Bv. Gravis strain DSM 44123.</title>
        <authorList>
            <person name="Sangal V."/>
            <person name="Burkovski A."/>
        </authorList>
    </citation>
    <scope>NUCLEOTIDE SEQUENCE [LARGE SCALE GENOMIC DNA]</scope>
    <source>
        <strain evidence="2 3">DSM 44123</strain>
    </source>
</reference>
<evidence type="ECO:0000313" key="2">
    <source>
        <dbReference type="EMBL" id="OKY23926.1"/>
    </source>
</evidence>
<dbReference type="AlphaFoldDB" id="A0AAX0J3B3"/>